<dbReference type="RefSeq" id="WP_256619219.1">
    <property type="nucleotide sequence ID" value="NZ_JANIBC010000004.1"/>
</dbReference>
<reference evidence="2" key="1">
    <citation type="submission" date="2022-07" db="EMBL/GenBank/DDBJ databases">
        <title>Parvularcula maris sp. nov., an algicidal bacterium isolated from seawater.</title>
        <authorList>
            <person name="Li F."/>
        </authorList>
    </citation>
    <scope>NUCLEOTIDE SEQUENCE</scope>
    <source>
        <strain evidence="2">BGMRC 0090</strain>
    </source>
</reference>
<sequence>MTKADENIKSATLEELKAMRKRGEIRPDAEDAPRYPVPEGFWEEAVPLSRLHEKTPVSLRVDRDVLDWFKAQGSGHLTRMNMVLRAFYEAHHGRETASTDDIPPEPPLAGRSV</sequence>
<evidence type="ECO:0000313" key="2">
    <source>
        <dbReference type="EMBL" id="MCQ8185349.1"/>
    </source>
</evidence>
<evidence type="ECO:0000256" key="1">
    <source>
        <dbReference type="SAM" id="MobiDB-lite"/>
    </source>
</evidence>
<organism evidence="2 3">
    <name type="scientific">Parvularcula maris</name>
    <dbReference type="NCBI Taxonomy" id="2965077"/>
    <lineage>
        <taxon>Bacteria</taxon>
        <taxon>Pseudomonadati</taxon>
        <taxon>Pseudomonadota</taxon>
        <taxon>Alphaproteobacteria</taxon>
        <taxon>Parvularculales</taxon>
        <taxon>Parvularculaceae</taxon>
        <taxon>Parvularcula</taxon>
    </lineage>
</organism>
<proteinExistence type="predicted"/>
<evidence type="ECO:0000313" key="3">
    <source>
        <dbReference type="Proteomes" id="UP001142610"/>
    </source>
</evidence>
<comment type="caution">
    <text evidence="2">The sequence shown here is derived from an EMBL/GenBank/DDBJ whole genome shotgun (WGS) entry which is preliminary data.</text>
</comment>
<dbReference type="EMBL" id="JANIBC010000004">
    <property type="protein sequence ID" value="MCQ8185349.1"/>
    <property type="molecule type" value="Genomic_DNA"/>
</dbReference>
<name>A0A9X2L9E3_9PROT</name>
<accession>A0A9X2L9E3</accession>
<feature type="region of interest" description="Disordered" evidence="1">
    <location>
        <begin position="93"/>
        <end position="113"/>
    </location>
</feature>
<dbReference type="Proteomes" id="UP001142610">
    <property type="component" value="Unassembled WGS sequence"/>
</dbReference>
<keyword evidence="3" id="KW-1185">Reference proteome</keyword>
<gene>
    <name evidence="2" type="ORF">NOG11_08080</name>
</gene>
<dbReference type="InterPro" id="IPR025528">
    <property type="entry name" value="BrnA_antitoxin"/>
</dbReference>
<protein>
    <submittedName>
        <fullName evidence="2">BrnA antitoxin family protein</fullName>
    </submittedName>
</protein>
<dbReference type="AlphaFoldDB" id="A0A9X2L9E3"/>
<dbReference type="Pfam" id="PF14384">
    <property type="entry name" value="BrnA_antitoxin"/>
    <property type="match status" value="1"/>
</dbReference>